<evidence type="ECO:0000256" key="3">
    <source>
        <dbReference type="ARBA" id="ARBA00022692"/>
    </source>
</evidence>
<reference evidence="12" key="1">
    <citation type="submission" date="2025-08" db="UniProtKB">
        <authorList>
            <consortium name="RefSeq"/>
        </authorList>
    </citation>
    <scope>IDENTIFICATION</scope>
</reference>
<dbReference type="Proteomes" id="UP001515500">
    <property type="component" value="Chromosome 17"/>
</dbReference>
<dbReference type="InterPro" id="IPR026057">
    <property type="entry name" value="TBL_C"/>
</dbReference>
<keyword evidence="5 8" id="KW-1133">Transmembrane helix</keyword>
<evidence type="ECO:0000256" key="6">
    <source>
        <dbReference type="ARBA" id="ARBA00023034"/>
    </source>
</evidence>
<evidence type="ECO:0000313" key="12">
    <source>
        <dbReference type="RefSeq" id="XP_039143134.1"/>
    </source>
</evidence>
<sequence length="437" mass="51067">MGWWDWDRWPLLQRRGNHMFVKLFVALLLVGFSFRFFFASDSFSSLPLSQPEEVEDVREVIADSDPLDNDFASNTSVPEVALQDGIEYRQKDKCDLFTGEWVSNPSGPAYTNESCSFIEPPQNCMKNGRPDTGYLYWRWKPYGCDVPLFDAEKFLNVMRNKSWALIGDSILRNHVQSLICLLVKVEVPVEVEHDKQYKSRRWHFALHNFTLSIIWSPFLAKAETFENEDGVSTAEIELHLDVLDKKWTSQYENFDYILISGGQWFLKAAIYWENKTIIGCHNCQRKNLTDIPPDYPFRKVLQSVYRFFTTSKHKPFILYRTWTPDHFENGEWFNGGTCNRTVPYKEGEFLGRDIDHLMLRIELEEFKNATRNGARLKLLDTYRLSLLRPDGHSGPYRTFHPFDKNSVRGPNDCLHWCLPGPIDSWNDLVMDLVLNGN</sequence>
<keyword evidence="4" id="KW-0735">Signal-anchor</keyword>
<accession>A0AB40CSZ4</accession>
<name>A0AB40CSZ4_DIOCR</name>
<evidence type="ECO:0000259" key="9">
    <source>
        <dbReference type="Pfam" id="PF13839"/>
    </source>
</evidence>
<dbReference type="PANTHER" id="PTHR32285">
    <property type="entry name" value="PROTEIN TRICHOME BIREFRINGENCE-LIKE 9-RELATED"/>
    <property type="match status" value="1"/>
</dbReference>
<keyword evidence="6" id="KW-0333">Golgi apparatus</keyword>
<protein>
    <submittedName>
        <fullName evidence="12">Protein trichome birefringence-like 25</fullName>
    </submittedName>
</protein>
<dbReference type="Pfam" id="PF13839">
    <property type="entry name" value="PC-Esterase"/>
    <property type="match status" value="1"/>
</dbReference>
<gene>
    <name evidence="12" type="primary">LOC120280375</name>
</gene>
<evidence type="ECO:0000256" key="1">
    <source>
        <dbReference type="ARBA" id="ARBA00004323"/>
    </source>
</evidence>
<evidence type="ECO:0000256" key="4">
    <source>
        <dbReference type="ARBA" id="ARBA00022968"/>
    </source>
</evidence>
<evidence type="ECO:0000313" key="11">
    <source>
        <dbReference type="Proteomes" id="UP001515500"/>
    </source>
</evidence>
<comment type="subcellular location">
    <subcellularLocation>
        <location evidence="1">Golgi apparatus membrane</location>
        <topology evidence="1">Single-pass type II membrane protein</topology>
    </subcellularLocation>
</comment>
<keyword evidence="3 8" id="KW-0812">Transmembrane</keyword>
<dbReference type="GO" id="GO:0000139">
    <property type="term" value="C:Golgi membrane"/>
    <property type="evidence" value="ECO:0007669"/>
    <property type="project" value="UniProtKB-SubCell"/>
</dbReference>
<dbReference type="GO" id="GO:1990538">
    <property type="term" value="F:xylan O-acetyltransferase activity"/>
    <property type="evidence" value="ECO:0007669"/>
    <property type="project" value="UniProtKB-ARBA"/>
</dbReference>
<evidence type="ECO:0000256" key="5">
    <source>
        <dbReference type="ARBA" id="ARBA00022989"/>
    </source>
</evidence>
<dbReference type="GeneID" id="120280375"/>
<evidence type="ECO:0000259" key="10">
    <source>
        <dbReference type="Pfam" id="PF14416"/>
    </source>
</evidence>
<keyword evidence="7 8" id="KW-0472">Membrane</keyword>
<evidence type="ECO:0000256" key="2">
    <source>
        <dbReference type="ARBA" id="ARBA00007727"/>
    </source>
</evidence>
<dbReference type="RefSeq" id="XP_039143134.1">
    <property type="nucleotide sequence ID" value="XM_039287200.1"/>
</dbReference>
<dbReference type="Pfam" id="PF14416">
    <property type="entry name" value="PMR5N"/>
    <property type="match status" value="1"/>
</dbReference>
<dbReference type="InterPro" id="IPR029962">
    <property type="entry name" value="TBL"/>
</dbReference>
<comment type="similarity">
    <text evidence="2">Belongs to the PC-esterase family. TBL subfamily.</text>
</comment>
<feature type="domain" description="Trichome birefringence-like C-terminal" evidence="9">
    <location>
        <begin position="146"/>
        <end position="430"/>
    </location>
</feature>
<dbReference type="InterPro" id="IPR025846">
    <property type="entry name" value="TBL_N"/>
</dbReference>
<feature type="transmembrane region" description="Helical" evidence="8">
    <location>
        <begin position="20"/>
        <end position="38"/>
    </location>
</feature>
<feature type="domain" description="Trichome birefringence-like N-terminal" evidence="10">
    <location>
        <begin position="93"/>
        <end position="145"/>
    </location>
</feature>
<dbReference type="AlphaFoldDB" id="A0AB40CSZ4"/>
<evidence type="ECO:0000256" key="8">
    <source>
        <dbReference type="SAM" id="Phobius"/>
    </source>
</evidence>
<proteinExistence type="inferred from homology"/>
<evidence type="ECO:0000256" key="7">
    <source>
        <dbReference type="ARBA" id="ARBA00023136"/>
    </source>
</evidence>
<organism evidence="11 12">
    <name type="scientific">Dioscorea cayennensis subsp. rotundata</name>
    <name type="common">White Guinea yam</name>
    <name type="synonym">Dioscorea rotundata</name>
    <dbReference type="NCBI Taxonomy" id="55577"/>
    <lineage>
        <taxon>Eukaryota</taxon>
        <taxon>Viridiplantae</taxon>
        <taxon>Streptophyta</taxon>
        <taxon>Embryophyta</taxon>
        <taxon>Tracheophyta</taxon>
        <taxon>Spermatophyta</taxon>
        <taxon>Magnoliopsida</taxon>
        <taxon>Liliopsida</taxon>
        <taxon>Dioscoreales</taxon>
        <taxon>Dioscoreaceae</taxon>
        <taxon>Dioscorea</taxon>
    </lineage>
</organism>
<dbReference type="PANTHER" id="PTHR32285:SF324">
    <property type="entry name" value="PROTEIN TRICHOME BIREFRINGENCE-LIKE 25"/>
    <property type="match status" value="1"/>
</dbReference>
<keyword evidence="11" id="KW-1185">Reference proteome</keyword>